<name>K1T5I0_9ZZZZ</name>
<organism evidence="2">
    <name type="scientific">human gut metagenome</name>
    <dbReference type="NCBI Taxonomy" id="408170"/>
    <lineage>
        <taxon>unclassified sequences</taxon>
        <taxon>metagenomes</taxon>
        <taxon>organismal metagenomes</taxon>
    </lineage>
</organism>
<evidence type="ECO:0000259" key="1">
    <source>
        <dbReference type="Pfam" id="PF14322"/>
    </source>
</evidence>
<reference evidence="2" key="1">
    <citation type="journal article" date="2013" name="Environ. Microbiol.">
        <title>Microbiota from the distal guts of lean and obese adolescents exhibit partial functional redundancy besides clear differences in community structure.</title>
        <authorList>
            <person name="Ferrer M."/>
            <person name="Ruiz A."/>
            <person name="Lanza F."/>
            <person name="Haange S.B."/>
            <person name="Oberbach A."/>
            <person name="Till H."/>
            <person name="Bargiela R."/>
            <person name="Campoy C."/>
            <person name="Segura M.T."/>
            <person name="Richter M."/>
            <person name="von Bergen M."/>
            <person name="Seifert J."/>
            <person name="Suarez A."/>
        </authorList>
    </citation>
    <scope>NUCLEOTIDE SEQUENCE</scope>
</reference>
<accession>K1T5I0</accession>
<evidence type="ECO:0000313" key="2">
    <source>
        <dbReference type="EMBL" id="EKC68332.1"/>
    </source>
</evidence>
<dbReference type="Pfam" id="PF14322">
    <property type="entry name" value="SusD-like_3"/>
    <property type="match status" value="1"/>
</dbReference>
<feature type="non-terminal residue" evidence="2">
    <location>
        <position position="1"/>
    </location>
</feature>
<sequence>IKNCILVLLGAVMTSCNALDLGPEDFYSINNYWNSAEQCERFMIGLHYRLRERAETMWLMGESRGGLLSTASVTSTGEGAYNIEAVNNNLSEANPVLTNWGNFYMDIYQINHAIDKITTACEFLDEETRNTYLGQLYGLRAYYYFHMLRTWGGVPLCDKPDVLMTSEIAQLSKERATEQATWQFIRDDVDRSCEIYDKLGFGNYKGRNCYWNKAASYCLKAEVYLWGAKVRPLKGSAVFSPT</sequence>
<proteinExistence type="predicted"/>
<protein>
    <recommendedName>
        <fullName evidence="1">SusD-like N-terminal domain-containing protein</fullName>
    </recommendedName>
</protein>
<dbReference type="Gene3D" id="1.25.40.390">
    <property type="match status" value="1"/>
</dbReference>
<comment type="caution">
    <text evidence="2">The sequence shown here is derived from an EMBL/GenBank/DDBJ whole genome shotgun (WGS) entry which is preliminary data.</text>
</comment>
<dbReference type="SUPFAM" id="SSF48452">
    <property type="entry name" value="TPR-like"/>
    <property type="match status" value="1"/>
</dbReference>
<dbReference type="EMBL" id="AJWZ01003404">
    <property type="protein sequence ID" value="EKC68332.1"/>
    <property type="molecule type" value="Genomic_DNA"/>
</dbReference>
<gene>
    <name evidence="2" type="ORF">OBE_04992</name>
</gene>
<feature type="non-terminal residue" evidence="2">
    <location>
        <position position="242"/>
    </location>
</feature>
<feature type="domain" description="SusD-like N-terminal" evidence="1">
    <location>
        <begin position="75"/>
        <end position="225"/>
    </location>
</feature>
<dbReference type="InterPro" id="IPR033985">
    <property type="entry name" value="SusD-like_N"/>
</dbReference>
<dbReference type="InterPro" id="IPR011990">
    <property type="entry name" value="TPR-like_helical_dom_sf"/>
</dbReference>
<dbReference type="AlphaFoldDB" id="K1T5I0"/>